<dbReference type="InterPro" id="IPR000504">
    <property type="entry name" value="RRM_dom"/>
</dbReference>
<dbReference type="PROSITE" id="PS50102">
    <property type="entry name" value="RRM"/>
    <property type="match status" value="1"/>
</dbReference>
<evidence type="ECO:0000259" key="3">
    <source>
        <dbReference type="PROSITE" id="PS50102"/>
    </source>
</evidence>
<name>A0A2V0NW91_9CHLO</name>
<gene>
    <name evidence="4" type="ORF">Rsub_03807</name>
</gene>
<dbReference type="SUPFAM" id="SSF54928">
    <property type="entry name" value="RNA-binding domain, RBD"/>
    <property type="match status" value="1"/>
</dbReference>
<sequence length="628" mass="63804">MMMQVAQPQQQQLYPQPQARGGFHGAAHISFESEDGSGGAGGPTTPPPLQGEPPSGHPTGMTPPPDAGPAAFSAPPPASPPQQQQHAAPVPAPLPPPPGSPAGVVALLQAQVAEGAARAAALELRLAALAPEAAALDALRRRAAELEALCALSAAELAAARERHDAAARAAAAHIKSQQVRILALERQLAGAAPQHPQAQQLAGQQQQPGQQHGEQQQHHHHQEHHQQQQQQQQQQHHRQQNGNGVAGPEPNGLLRAGSASPLPPLRIGGGGGSAGALGMLERGASVPEPLPQSTVSDFARDAQVWSLRQGPPALAHAAAAPRMQRAASLGLPSGNALDGGWGALPHAAAAAGFAAGGGGHQAGVPPPQQQHDSSGERFDLISDRSESQRLAGLLPFDLDTLGSDRGDPGAGAGSAPPLPPHAGGAGAGGRGGRRTPPPPPAAGVQLHALADQMGGARLRSWSDAWAAAPDAEPTRGADQSVGAALKRLGLQNAPPGPPAPPSAPPPRGGGEDASEPDAAAQNARLRSKRGAAPNCCLYVGFLGWWVGAEDLEAAFSPHGRLASVRLLVSKKSRRSREQAFVEFESVGAAAAAIAALDGADAATLVKQPGCGGLVVRFADQRKEDDAQ</sequence>
<feature type="region of interest" description="Disordered" evidence="2">
    <location>
        <begin position="1"/>
        <end position="97"/>
    </location>
</feature>
<dbReference type="InterPro" id="IPR051412">
    <property type="entry name" value="Formin_Homology_Diaphanous_sf"/>
</dbReference>
<proteinExistence type="predicted"/>
<keyword evidence="1" id="KW-0694">RNA-binding</keyword>
<feature type="region of interest" description="Disordered" evidence="2">
    <location>
        <begin position="357"/>
        <end position="377"/>
    </location>
</feature>
<feature type="compositionally biased region" description="Low complexity" evidence="2">
    <location>
        <begin position="1"/>
        <end position="18"/>
    </location>
</feature>
<dbReference type="EMBL" id="BDRX01000021">
    <property type="protein sequence ID" value="GBF90952.1"/>
    <property type="molecule type" value="Genomic_DNA"/>
</dbReference>
<evidence type="ECO:0000256" key="1">
    <source>
        <dbReference type="PROSITE-ProRule" id="PRU00176"/>
    </source>
</evidence>
<dbReference type="PANTHER" id="PTHR45691:SF6">
    <property type="entry name" value="PROTEIN DIAPHANOUS"/>
    <property type="match status" value="1"/>
</dbReference>
<dbReference type="GO" id="GO:0030041">
    <property type="term" value="P:actin filament polymerization"/>
    <property type="evidence" value="ECO:0007669"/>
    <property type="project" value="TreeGrafter"/>
</dbReference>
<reference evidence="4 5" key="1">
    <citation type="journal article" date="2018" name="Sci. Rep.">
        <title>Raphidocelis subcapitata (=Pseudokirchneriella subcapitata) provides an insight into genome evolution and environmental adaptations in the Sphaeropleales.</title>
        <authorList>
            <person name="Suzuki S."/>
            <person name="Yamaguchi H."/>
            <person name="Nakajima N."/>
            <person name="Kawachi M."/>
        </authorList>
    </citation>
    <scope>NUCLEOTIDE SEQUENCE [LARGE SCALE GENOMIC DNA]</scope>
    <source>
        <strain evidence="4 5">NIES-35</strain>
    </source>
</reference>
<dbReference type="PANTHER" id="PTHR45691">
    <property type="entry name" value="PROTEIN DIAPHANOUS"/>
    <property type="match status" value="1"/>
</dbReference>
<dbReference type="InterPro" id="IPR035979">
    <property type="entry name" value="RBD_domain_sf"/>
</dbReference>
<evidence type="ECO:0000256" key="2">
    <source>
        <dbReference type="SAM" id="MobiDB-lite"/>
    </source>
</evidence>
<dbReference type="InterPro" id="IPR012677">
    <property type="entry name" value="Nucleotide-bd_a/b_plait_sf"/>
</dbReference>
<dbReference type="Pfam" id="PF00076">
    <property type="entry name" value="RRM_1"/>
    <property type="match status" value="1"/>
</dbReference>
<dbReference type="GO" id="GO:0005884">
    <property type="term" value="C:actin filament"/>
    <property type="evidence" value="ECO:0007669"/>
    <property type="project" value="TreeGrafter"/>
</dbReference>
<feature type="compositionally biased region" description="Low complexity" evidence="2">
    <location>
        <begin position="191"/>
        <end position="215"/>
    </location>
</feature>
<comment type="caution">
    <text evidence="4">The sequence shown here is derived from an EMBL/GenBank/DDBJ whole genome shotgun (WGS) entry which is preliminary data.</text>
</comment>
<evidence type="ECO:0000313" key="4">
    <source>
        <dbReference type="EMBL" id="GBF90952.1"/>
    </source>
</evidence>
<protein>
    <recommendedName>
        <fullName evidence="3">RRM domain-containing protein</fullName>
    </recommendedName>
</protein>
<feature type="compositionally biased region" description="Pro residues" evidence="2">
    <location>
        <begin position="495"/>
        <end position="508"/>
    </location>
</feature>
<dbReference type="Gene3D" id="3.30.70.330">
    <property type="match status" value="1"/>
</dbReference>
<dbReference type="AlphaFoldDB" id="A0A2V0NW91"/>
<accession>A0A2V0NW91</accession>
<dbReference type="SMART" id="SM00360">
    <property type="entry name" value="RRM"/>
    <property type="match status" value="1"/>
</dbReference>
<feature type="region of interest" description="Disordered" evidence="2">
    <location>
        <begin position="398"/>
        <end position="445"/>
    </location>
</feature>
<feature type="domain" description="RRM" evidence="3">
    <location>
        <begin position="536"/>
        <end position="621"/>
    </location>
</feature>
<dbReference type="InParanoid" id="A0A2V0NW91"/>
<keyword evidence="5" id="KW-1185">Reference proteome</keyword>
<dbReference type="Proteomes" id="UP000247498">
    <property type="component" value="Unassembled WGS sequence"/>
</dbReference>
<dbReference type="OrthoDB" id="6159137at2759"/>
<evidence type="ECO:0000313" key="5">
    <source>
        <dbReference type="Proteomes" id="UP000247498"/>
    </source>
</evidence>
<feature type="region of interest" description="Disordered" evidence="2">
    <location>
        <begin position="490"/>
        <end position="527"/>
    </location>
</feature>
<feature type="region of interest" description="Disordered" evidence="2">
    <location>
        <begin position="191"/>
        <end position="271"/>
    </location>
</feature>
<dbReference type="STRING" id="307507.A0A2V0NW91"/>
<organism evidence="4 5">
    <name type="scientific">Raphidocelis subcapitata</name>
    <dbReference type="NCBI Taxonomy" id="307507"/>
    <lineage>
        <taxon>Eukaryota</taxon>
        <taxon>Viridiplantae</taxon>
        <taxon>Chlorophyta</taxon>
        <taxon>core chlorophytes</taxon>
        <taxon>Chlorophyceae</taxon>
        <taxon>CS clade</taxon>
        <taxon>Sphaeropleales</taxon>
        <taxon>Selenastraceae</taxon>
        <taxon>Raphidocelis</taxon>
    </lineage>
</organism>
<dbReference type="GO" id="GO:0003723">
    <property type="term" value="F:RNA binding"/>
    <property type="evidence" value="ECO:0007669"/>
    <property type="project" value="UniProtKB-UniRule"/>
</dbReference>